<evidence type="ECO:0000256" key="1">
    <source>
        <dbReference type="SAM" id="Phobius"/>
    </source>
</evidence>
<evidence type="ECO:0000259" key="2">
    <source>
        <dbReference type="Pfam" id="PF02308"/>
    </source>
</evidence>
<dbReference type="Proteomes" id="UP000178450">
    <property type="component" value="Unassembled WGS sequence"/>
</dbReference>
<keyword evidence="1" id="KW-1133">Transmembrane helix</keyword>
<dbReference type="PANTHER" id="PTHR39084:SF1">
    <property type="entry name" value="DUF4010 DOMAIN-CONTAINING PROTEIN"/>
    <property type="match status" value="1"/>
</dbReference>
<feature type="transmembrane region" description="Helical" evidence="1">
    <location>
        <begin position="293"/>
        <end position="316"/>
    </location>
</feature>
<accession>A0A1F7KF24</accession>
<feature type="transmembrane region" description="Helical" evidence="1">
    <location>
        <begin position="367"/>
        <end position="388"/>
    </location>
</feature>
<comment type="caution">
    <text evidence="4">The sequence shown here is derived from an EMBL/GenBank/DDBJ whole genome shotgun (WGS) entry which is preliminary data.</text>
</comment>
<keyword evidence="1" id="KW-0812">Transmembrane</keyword>
<feature type="domain" description="DUF4010" evidence="3">
    <location>
        <begin position="214"/>
        <end position="424"/>
    </location>
</feature>
<protein>
    <submittedName>
        <fullName evidence="4">Uncharacterized protein</fullName>
    </submittedName>
</protein>
<dbReference type="InterPro" id="IPR025105">
    <property type="entry name" value="DUF4010"/>
</dbReference>
<evidence type="ECO:0000313" key="5">
    <source>
        <dbReference type="Proteomes" id="UP000178450"/>
    </source>
</evidence>
<evidence type="ECO:0000313" key="4">
    <source>
        <dbReference type="EMBL" id="OGK66445.1"/>
    </source>
</evidence>
<dbReference type="InterPro" id="IPR049177">
    <property type="entry name" value="MgtC_SapB_SrpB_YhiD_N"/>
</dbReference>
<proteinExistence type="predicted"/>
<dbReference type="Pfam" id="PF02308">
    <property type="entry name" value="MgtC"/>
    <property type="match status" value="1"/>
</dbReference>
<feature type="transmembrane region" description="Helical" evidence="1">
    <location>
        <begin position="45"/>
        <end position="63"/>
    </location>
</feature>
<feature type="transmembrane region" description="Helical" evidence="1">
    <location>
        <begin position="206"/>
        <end position="223"/>
    </location>
</feature>
<feature type="transmembrane region" description="Helical" evidence="1">
    <location>
        <begin position="235"/>
        <end position="255"/>
    </location>
</feature>
<organism evidence="4 5">
    <name type="scientific">Candidatus Roizmanbacteria bacterium RIFOXYA1_FULL_41_12</name>
    <dbReference type="NCBI Taxonomy" id="1802082"/>
    <lineage>
        <taxon>Bacteria</taxon>
        <taxon>Candidatus Roizmaniibacteriota</taxon>
    </lineage>
</organism>
<feature type="domain" description="MgtC/SapB/SrpB/YhiD N-terminal" evidence="2">
    <location>
        <begin position="10"/>
        <end position="137"/>
    </location>
</feature>
<gene>
    <name evidence="4" type="ORF">A2209_01690</name>
</gene>
<keyword evidence="1" id="KW-0472">Membrane</keyword>
<reference evidence="4 5" key="1">
    <citation type="journal article" date="2016" name="Nat. Commun.">
        <title>Thousands of microbial genomes shed light on interconnected biogeochemical processes in an aquifer system.</title>
        <authorList>
            <person name="Anantharaman K."/>
            <person name="Brown C.T."/>
            <person name="Hug L.A."/>
            <person name="Sharon I."/>
            <person name="Castelle C.J."/>
            <person name="Probst A.J."/>
            <person name="Thomas B.C."/>
            <person name="Singh A."/>
            <person name="Wilkins M.J."/>
            <person name="Karaoz U."/>
            <person name="Brodie E.L."/>
            <person name="Williams K.H."/>
            <person name="Hubbard S.S."/>
            <person name="Banfield J.F."/>
        </authorList>
    </citation>
    <scope>NUCLEOTIDE SEQUENCE [LARGE SCALE GENOMIC DNA]</scope>
</reference>
<feature type="transmembrane region" description="Helical" evidence="1">
    <location>
        <begin position="428"/>
        <end position="448"/>
    </location>
</feature>
<dbReference type="PANTHER" id="PTHR39084">
    <property type="entry name" value="MEMBRANE PROTEIN-RELATED"/>
    <property type="match status" value="1"/>
</dbReference>
<dbReference type="AlphaFoldDB" id="A0A1F7KF24"/>
<feature type="transmembrane region" description="Helical" evidence="1">
    <location>
        <begin position="153"/>
        <end position="170"/>
    </location>
</feature>
<dbReference type="Pfam" id="PF13194">
    <property type="entry name" value="DUF4010"/>
    <property type="match status" value="1"/>
</dbReference>
<name>A0A1F7KF24_9BACT</name>
<feature type="transmembrane region" description="Helical" evidence="1">
    <location>
        <begin position="267"/>
        <end position="287"/>
    </location>
</feature>
<evidence type="ECO:0000259" key="3">
    <source>
        <dbReference type="Pfam" id="PF13194"/>
    </source>
</evidence>
<feature type="transmembrane region" description="Helical" evidence="1">
    <location>
        <begin position="400"/>
        <end position="422"/>
    </location>
</feature>
<feature type="transmembrane region" description="Helical" evidence="1">
    <location>
        <begin position="105"/>
        <end position="133"/>
    </location>
</feature>
<sequence length="449" mass="49137">MLLLSVPIKLFLSLLIGAAIGLERESYDQLHCQNNKQPHDRKGSLGVRTFALITTLGTLSGLLRPDFPDLFITVNIVFLVLLVAYYVTGSLYLKDNGITTEMAIIFSYLIGIFIALDIFPIQLILAITVVLILILSQKDIVRQWITGINQSEVTAFISYSIIALVILPFLPNQNYSLSNIPGLSLIVDNLNLGLSSIVQIEIFNPYRLWFLVALITGVEVFGYSLSKVFGQKKGWLLTSFVAGFVSSTSTTISLAQKSQQSRLVNRLVASAILANLASFFQLFILIVSTNAVLLLKSFKVIVLIILSSLGAVFWYLRQKDSQNKELNTKTGWHQASIFSLQAALKFALIYLIISASAKISLVVFGEIGFYLTASIAALTGIDAVVLTLSSLAGTTLSYQAGVLTIVLVNAVNLLGKSIYVFVVGKREFAFKFLAAILLIIIFSLFGILA</sequence>
<dbReference type="EMBL" id="MGBG01000007">
    <property type="protein sequence ID" value="OGK66445.1"/>
    <property type="molecule type" value="Genomic_DNA"/>
</dbReference>
<feature type="transmembrane region" description="Helical" evidence="1">
    <location>
        <begin position="70"/>
        <end position="93"/>
    </location>
</feature>
<feature type="transmembrane region" description="Helical" evidence="1">
    <location>
        <begin position="337"/>
        <end position="361"/>
    </location>
</feature>